<dbReference type="UniPathway" id="UPA00659"/>
<dbReference type="EMBL" id="SRPF01000002">
    <property type="protein sequence ID" value="TGN40122.1"/>
    <property type="molecule type" value="Genomic_DNA"/>
</dbReference>
<dbReference type="Pfam" id="PF00378">
    <property type="entry name" value="ECH_1"/>
    <property type="match status" value="1"/>
</dbReference>
<sequence length="276" mass="30589">MSTRDSLKTQPEERVQISIEDGIAMVTLNRPEKYNGLDMPMFKAITEAARSLKKDRSVRAIILSGAGEAFCSGLDVKTVSKNPVNFLKLLFKPGRKISNLAQDVGYLWRDVPAPVIAVTHGYCFGGGFQIALGADFRFSTANCEFSIMESKWGLIPDMSLAVTLRELIPIDLAKELTMTARRFNGTEARAMGLVSRVCNDPMAEALAFARELAERSPDAVAASKLLFNRTWSASDKEALDWETRLQKKVIGRANQRIAIARNSGEPDKAYLDRRNL</sequence>
<evidence type="ECO:0000313" key="6">
    <source>
        <dbReference type="EMBL" id="TGN40122.1"/>
    </source>
</evidence>
<accession>A0A4Z1CHL5</accession>
<dbReference type="GO" id="GO:0006635">
    <property type="term" value="P:fatty acid beta-oxidation"/>
    <property type="evidence" value="ECO:0007669"/>
    <property type="project" value="UniProtKB-UniPathway"/>
</dbReference>
<dbReference type="PANTHER" id="PTHR43149">
    <property type="entry name" value="ENOYL-COA HYDRATASE"/>
    <property type="match status" value="1"/>
</dbReference>
<dbReference type="InterPro" id="IPR029045">
    <property type="entry name" value="ClpP/crotonase-like_dom_sf"/>
</dbReference>
<dbReference type="PANTHER" id="PTHR43149:SF1">
    <property type="entry name" value="DELTA(3,5)-DELTA(2,4)-DIENOYL-COA ISOMERASE, MITOCHONDRIAL"/>
    <property type="match status" value="1"/>
</dbReference>
<comment type="similarity">
    <text evidence="2">Belongs to the enoyl-CoA hydratase/isomerase family.</text>
</comment>
<dbReference type="RefSeq" id="WP_135802783.1">
    <property type="nucleotide sequence ID" value="NZ_SRPF01000002.1"/>
</dbReference>
<keyword evidence="3" id="KW-0276">Fatty acid metabolism</keyword>
<reference evidence="6 7" key="1">
    <citation type="submission" date="2019-04" db="EMBL/GenBank/DDBJ databases">
        <authorList>
            <person name="Park S."/>
            <person name="Yoon J.-H."/>
        </authorList>
    </citation>
    <scope>NUCLEOTIDE SEQUENCE [LARGE SCALE GENOMIC DNA]</scope>
    <source>
        <strain evidence="6 7">HJM-18</strain>
    </source>
</reference>
<evidence type="ECO:0000256" key="3">
    <source>
        <dbReference type="ARBA" id="ARBA00022832"/>
    </source>
</evidence>
<dbReference type="Gene3D" id="3.90.226.10">
    <property type="entry name" value="2-enoyl-CoA Hydratase, Chain A, domain 1"/>
    <property type="match status" value="1"/>
</dbReference>
<keyword evidence="7" id="KW-1185">Reference proteome</keyword>
<keyword evidence="4" id="KW-0443">Lipid metabolism</keyword>
<dbReference type="CDD" id="cd06558">
    <property type="entry name" value="crotonase-like"/>
    <property type="match status" value="1"/>
</dbReference>
<comment type="caution">
    <text evidence="6">The sequence shown here is derived from an EMBL/GenBank/DDBJ whole genome shotgun (WGS) entry which is preliminary data.</text>
</comment>
<evidence type="ECO:0000256" key="2">
    <source>
        <dbReference type="ARBA" id="ARBA00005254"/>
    </source>
</evidence>
<organism evidence="6 7">
    <name type="scientific">Marinobacter confluentis</name>
    <dbReference type="NCBI Taxonomy" id="1697557"/>
    <lineage>
        <taxon>Bacteria</taxon>
        <taxon>Pseudomonadati</taxon>
        <taxon>Pseudomonadota</taxon>
        <taxon>Gammaproteobacteria</taxon>
        <taxon>Pseudomonadales</taxon>
        <taxon>Marinobacteraceae</taxon>
        <taxon>Marinobacter</taxon>
    </lineage>
</organism>
<gene>
    <name evidence="6" type="ORF">E5Q11_07460</name>
</gene>
<evidence type="ECO:0000313" key="7">
    <source>
        <dbReference type="Proteomes" id="UP000298325"/>
    </source>
</evidence>
<dbReference type="NCBIfam" id="NF005699">
    <property type="entry name" value="PRK07509.1"/>
    <property type="match status" value="1"/>
</dbReference>
<dbReference type="SUPFAM" id="SSF52096">
    <property type="entry name" value="ClpP/crotonase"/>
    <property type="match status" value="1"/>
</dbReference>
<dbReference type="InterPro" id="IPR001753">
    <property type="entry name" value="Enoyl-CoA_hydra/iso"/>
</dbReference>
<dbReference type="InterPro" id="IPR045002">
    <property type="entry name" value="Ech1-like"/>
</dbReference>
<dbReference type="Proteomes" id="UP000298325">
    <property type="component" value="Unassembled WGS sequence"/>
</dbReference>
<name>A0A4Z1CHL5_9GAMM</name>
<dbReference type="Gene3D" id="1.10.12.10">
    <property type="entry name" value="Lyase 2-enoyl-coa Hydratase, Chain A, domain 2"/>
    <property type="match status" value="1"/>
</dbReference>
<dbReference type="GO" id="GO:0016853">
    <property type="term" value="F:isomerase activity"/>
    <property type="evidence" value="ECO:0007669"/>
    <property type="project" value="UniProtKB-KW"/>
</dbReference>
<dbReference type="InterPro" id="IPR014748">
    <property type="entry name" value="Enoyl-CoA_hydra_C"/>
</dbReference>
<protein>
    <submittedName>
        <fullName evidence="6">Crotonase/enoyl-CoA hydratase family protein</fullName>
    </submittedName>
</protein>
<evidence type="ECO:0000256" key="5">
    <source>
        <dbReference type="ARBA" id="ARBA00023235"/>
    </source>
</evidence>
<comment type="pathway">
    <text evidence="1">Lipid metabolism; fatty acid beta-oxidation.</text>
</comment>
<keyword evidence="5" id="KW-0413">Isomerase</keyword>
<dbReference type="AlphaFoldDB" id="A0A4Z1CHL5"/>
<evidence type="ECO:0000256" key="4">
    <source>
        <dbReference type="ARBA" id="ARBA00023098"/>
    </source>
</evidence>
<evidence type="ECO:0000256" key="1">
    <source>
        <dbReference type="ARBA" id="ARBA00005005"/>
    </source>
</evidence>
<dbReference type="OrthoDB" id="4608673at2"/>
<proteinExistence type="inferred from homology"/>